<sequence length="252" mass="26471">MRRSGPGGAGSGRGPVRPRGVAPDGVRVPAAADEDDRPVAGRPQGVGRVGAHEALAGLLGGIVRARRAQQGEVAVEPGRQLRLGRRLGEDVPEGVLVGDAEGGGERPLGRLRTGPVRVGVAVGAAPEGRIPGRQVAEQRPRTHRPARLQGLPFRREGAERRVGGGAARRVGPEREDRHRQVVTEGEVGQVRVEVDRPLDQHAGRPQRRDRAPDEPGAGRGMVAHADDGQAAGIRRGTAHCGVHCGVRRCRAA</sequence>
<organism evidence="2 3">
    <name type="scientific">Methylobacterium radiotolerans</name>
    <dbReference type="NCBI Taxonomy" id="31998"/>
    <lineage>
        <taxon>Bacteria</taxon>
        <taxon>Pseudomonadati</taxon>
        <taxon>Pseudomonadota</taxon>
        <taxon>Alphaproteobacteria</taxon>
        <taxon>Hyphomicrobiales</taxon>
        <taxon>Methylobacteriaceae</taxon>
        <taxon>Methylobacterium</taxon>
    </lineage>
</organism>
<name>A0ABV2N8I7_9HYPH</name>
<feature type="compositionally biased region" description="Low complexity" evidence="1">
    <location>
        <begin position="14"/>
        <end position="29"/>
    </location>
</feature>
<feature type="compositionally biased region" description="Gly residues" evidence="1">
    <location>
        <begin position="1"/>
        <end position="13"/>
    </location>
</feature>
<accession>A0ABV2N8I7</accession>
<dbReference type="Proteomes" id="UP001549119">
    <property type="component" value="Unassembled WGS sequence"/>
</dbReference>
<evidence type="ECO:0000256" key="1">
    <source>
        <dbReference type="SAM" id="MobiDB-lite"/>
    </source>
</evidence>
<feature type="region of interest" description="Disordered" evidence="1">
    <location>
        <begin position="1"/>
        <end position="48"/>
    </location>
</feature>
<proteinExistence type="predicted"/>
<feature type="region of interest" description="Disordered" evidence="1">
    <location>
        <begin position="155"/>
        <end position="224"/>
    </location>
</feature>
<dbReference type="EMBL" id="JBEPNW010000002">
    <property type="protein sequence ID" value="MET3862803.1"/>
    <property type="molecule type" value="Genomic_DNA"/>
</dbReference>
<keyword evidence="3" id="KW-1185">Reference proteome</keyword>
<comment type="caution">
    <text evidence="2">The sequence shown here is derived from an EMBL/GenBank/DDBJ whole genome shotgun (WGS) entry which is preliminary data.</text>
</comment>
<protein>
    <submittedName>
        <fullName evidence="2">Uncharacterized protein</fullName>
    </submittedName>
</protein>
<reference evidence="2 3" key="1">
    <citation type="submission" date="2024-06" db="EMBL/GenBank/DDBJ databases">
        <title>Genomics of switchgrass bacterial isolates.</title>
        <authorList>
            <person name="Shade A."/>
        </authorList>
    </citation>
    <scope>NUCLEOTIDE SEQUENCE [LARGE SCALE GENOMIC DNA]</scope>
    <source>
        <strain evidence="2 3">PvP084</strain>
    </source>
</reference>
<feature type="compositionally biased region" description="Basic and acidic residues" evidence="1">
    <location>
        <begin position="192"/>
        <end position="213"/>
    </location>
</feature>
<gene>
    <name evidence="2" type="ORF">ABIC20_000112</name>
</gene>
<evidence type="ECO:0000313" key="2">
    <source>
        <dbReference type="EMBL" id="MET3862803.1"/>
    </source>
</evidence>
<feature type="compositionally biased region" description="Basic and acidic residues" evidence="1">
    <location>
        <begin position="170"/>
        <end position="181"/>
    </location>
</feature>
<evidence type="ECO:0000313" key="3">
    <source>
        <dbReference type="Proteomes" id="UP001549119"/>
    </source>
</evidence>